<gene>
    <name evidence="1" type="ORF">HH212_15050</name>
</gene>
<proteinExistence type="predicted"/>
<protein>
    <submittedName>
        <fullName evidence="1">Uncharacterized protein</fullName>
    </submittedName>
</protein>
<sequence length="72" mass="8231">MGTANSQLVSRLAALEVAHNEWCAATDEFHCYIRSMKKGATGSSHVFETLRDILDAKYERYRELARMLMAQH</sequence>
<evidence type="ECO:0000313" key="2">
    <source>
        <dbReference type="Proteomes" id="UP000502415"/>
    </source>
</evidence>
<accession>A0A7Z2VXS8</accession>
<keyword evidence="2" id="KW-1185">Reference proteome</keyword>
<reference evidence="1 2" key="1">
    <citation type="submission" date="2020-04" db="EMBL/GenBank/DDBJ databases">
        <title>Genome sequencing of novel species.</title>
        <authorList>
            <person name="Heo J."/>
            <person name="Kim S.-J."/>
            <person name="Kim J.-S."/>
            <person name="Hong S.-B."/>
            <person name="Kwon S.-W."/>
        </authorList>
    </citation>
    <scope>NUCLEOTIDE SEQUENCE [LARGE SCALE GENOMIC DNA]</scope>
    <source>
        <strain evidence="1 2">GN2-R2</strain>
    </source>
</reference>
<dbReference type="EMBL" id="CP051685">
    <property type="protein sequence ID" value="QJE01189.1"/>
    <property type="molecule type" value="Genomic_DNA"/>
</dbReference>
<organism evidence="1 2">
    <name type="scientific">Massilia forsythiae</name>
    <dbReference type="NCBI Taxonomy" id="2728020"/>
    <lineage>
        <taxon>Bacteria</taxon>
        <taxon>Pseudomonadati</taxon>
        <taxon>Pseudomonadota</taxon>
        <taxon>Betaproteobacteria</taxon>
        <taxon>Burkholderiales</taxon>
        <taxon>Oxalobacteraceae</taxon>
        <taxon>Telluria group</taxon>
        <taxon>Massilia</taxon>
    </lineage>
</organism>
<evidence type="ECO:0000313" key="1">
    <source>
        <dbReference type="EMBL" id="QJE01189.1"/>
    </source>
</evidence>
<name>A0A7Z2VXS8_9BURK</name>
<dbReference type="KEGG" id="mfy:HH212_15050"/>
<dbReference type="AlphaFoldDB" id="A0A7Z2VXS8"/>
<dbReference type="Proteomes" id="UP000502415">
    <property type="component" value="Chromosome"/>
</dbReference>
<dbReference type="RefSeq" id="WP_170203217.1">
    <property type="nucleotide sequence ID" value="NZ_CP051685.1"/>
</dbReference>